<evidence type="ECO:0000313" key="3">
    <source>
        <dbReference type="Proteomes" id="UP000596742"/>
    </source>
</evidence>
<comment type="caution">
    <text evidence="2">The sequence shown here is derived from an EMBL/GenBank/DDBJ whole genome shotgun (WGS) entry which is preliminary data.</text>
</comment>
<dbReference type="PANTHER" id="PTHR46513:SF44">
    <property type="entry name" value="LDL RECEPTOR RELATED PROTEIN 4"/>
    <property type="match status" value="1"/>
</dbReference>
<dbReference type="Gene3D" id="2.120.10.30">
    <property type="entry name" value="TolB, C-terminal domain"/>
    <property type="match status" value="1"/>
</dbReference>
<protein>
    <recommendedName>
        <fullName evidence="1">Prolow-density lipoprotein receptor-related protein 1-like beta-propeller domain-containing protein</fullName>
    </recommendedName>
</protein>
<dbReference type="InterPro" id="IPR011042">
    <property type="entry name" value="6-blade_b-propeller_TolB-like"/>
</dbReference>
<dbReference type="EMBL" id="UYJE01000646">
    <property type="protein sequence ID" value="VDH94871.1"/>
    <property type="molecule type" value="Genomic_DNA"/>
</dbReference>
<dbReference type="AlphaFoldDB" id="A0A8B6BTZ8"/>
<proteinExistence type="predicted"/>
<dbReference type="InterPro" id="IPR050778">
    <property type="entry name" value="Cueball_EGF_LRP_Nidogen"/>
</dbReference>
<accession>A0A8B6BTZ8</accession>
<feature type="domain" description="Prolow-density lipoprotein receptor-related protein 1-like beta-propeller" evidence="1">
    <location>
        <begin position="20"/>
        <end position="175"/>
    </location>
</feature>
<organism evidence="2 3">
    <name type="scientific">Mytilus galloprovincialis</name>
    <name type="common">Mediterranean mussel</name>
    <dbReference type="NCBI Taxonomy" id="29158"/>
    <lineage>
        <taxon>Eukaryota</taxon>
        <taxon>Metazoa</taxon>
        <taxon>Spiralia</taxon>
        <taxon>Lophotrochozoa</taxon>
        <taxon>Mollusca</taxon>
        <taxon>Bivalvia</taxon>
        <taxon>Autobranchia</taxon>
        <taxon>Pteriomorphia</taxon>
        <taxon>Mytilida</taxon>
        <taxon>Mytiloidea</taxon>
        <taxon>Mytilidae</taxon>
        <taxon>Mytilinae</taxon>
        <taxon>Mytilus</taxon>
    </lineage>
</organism>
<gene>
    <name evidence="2" type="ORF">MGAL_10B039219</name>
</gene>
<dbReference type="Proteomes" id="UP000596742">
    <property type="component" value="Unassembled WGS sequence"/>
</dbReference>
<dbReference type="SUPFAM" id="SSF63825">
    <property type="entry name" value="YWTD domain"/>
    <property type="match status" value="1"/>
</dbReference>
<sequence length="193" mass="21906">MVSTVTPLGIAFDSVNRNLYWSESQADKIKRCNPDGTNVTFRLTENRPSAIKLDIHNRWIYYAQDTSPSKIFRTNLDGMDKRVIINNVAANVYGIGVDVDVESIYWMECQTGDLQSATFNGTDVKRIISTNATYQNVNIEIDGDFIFYTSNNKIMKINKSSGQNPTVVHTDTEQILAVLFYKQEGKNRFNTVK</sequence>
<name>A0A8B6BTZ8_MYTGA</name>
<dbReference type="PANTHER" id="PTHR46513">
    <property type="entry name" value="VITELLOGENIN RECEPTOR-LIKE PROTEIN-RELATED-RELATED"/>
    <property type="match status" value="1"/>
</dbReference>
<evidence type="ECO:0000259" key="1">
    <source>
        <dbReference type="Pfam" id="PF16472"/>
    </source>
</evidence>
<evidence type="ECO:0000313" key="2">
    <source>
        <dbReference type="EMBL" id="VDH94871.1"/>
    </source>
</evidence>
<dbReference type="OrthoDB" id="6082544at2759"/>
<keyword evidence="3" id="KW-1185">Reference proteome</keyword>
<reference evidence="2" key="1">
    <citation type="submission" date="2018-11" db="EMBL/GenBank/DDBJ databases">
        <authorList>
            <person name="Alioto T."/>
            <person name="Alioto T."/>
        </authorList>
    </citation>
    <scope>NUCLEOTIDE SEQUENCE</scope>
</reference>
<dbReference type="InterPro" id="IPR000033">
    <property type="entry name" value="LDLR_classB_rpt"/>
</dbReference>
<dbReference type="InterPro" id="IPR032485">
    <property type="entry name" value="LRP1-like_beta_prop"/>
</dbReference>
<dbReference type="SMART" id="SM00135">
    <property type="entry name" value="LY"/>
    <property type="match status" value="3"/>
</dbReference>
<dbReference type="Pfam" id="PF16472">
    <property type="entry name" value="DUF5050"/>
    <property type="match status" value="1"/>
</dbReference>